<evidence type="ECO:0000313" key="2">
    <source>
        <dbReference type="Proteomes" id="UP000184465"/>
    </source>
</evidence>
<dbReference type="RefSeq" id="WP_073150447.1">
    <property type="nucleotide sequence ID" value="NZ_FRAG01000031.1"/>
</dbReference>
<keyword evidence="2" id="KW-1185">Reference proteome</keyword>
<dbReference type="OrthoDB" id="9799580at2"/>
<reference evidence="1 2" key="1">
    <citation type="submission" date="2016-11" db="EMBL/GenBank/DDBJ databases">
        <authorList>
            <person name="Jaros S."/>
            <person name="Januszkiewicz K."/>
            <person name="Wedrychowicz H."/>
        </authorList>
    </citation>
    <scope>NUCLEOTIDE SEQUENCE [LARGE SCALE GENOMIC DNA]</scope>
    <source>
        <strain evidence="1 2">DSM 15212</strain>
    </source>
</reference>
<evidence type="ECO:0000313" key="1">
    <source>
        <dbReference type="EMBL" id="SHK16544.1"/>
    </source>
</evidence>
<name>A0A1M6Q8D3_PARC5</name>
<organism evidence="1 2">
    <name type="scientific">Paramaledivibacter caminithermalis (strain DSM 15212 / CIP 107654 / DViRD3)</name>
    <name type="common">Clostridium caminithermale</name>
    <dbReference type="NCBI Taxonomy" id="1121301"/>
    <lineage>
        <taxon>Bacteria</taxon>
        <taxon>Bacillati</taxon>
        <taxon>Bacillota</taxon>
        <taxon>Clostridia</taxon>
        <taxon>Peptostreptococcales</taxon>
        <taxon>Caminicellaceae</taxon>
        <taxon>Paramaledivibacter</taxon>
    </lineage>
</organism>
<protein>
    <submittedName>
        <fullName evidence="1">Glycerol uptake operon antiterminator</fullName>
    </submittedName>
</protein>
<sequence>MNNKLLLRLEENPIVAAVNHIEKLKPAIKSPCKIIFLLTGNIYNLKGIIAQSKEAHKNIYVHIDLIEGFSKDKTALKYINEKMNPDGIITTKTNLIKSAKSLNICAIQRLFLLDSLSLETGVNSIHSTRPDAIEVMPGIMPKIITKIHNETKIPIIAGGLISDKEDVIQCLKAGSVGISTSSEKIWYM</sequence>
<dbReference type="Gene3D" id="3.20.20.70">
    <property type="entry name" value="Aldolase class I"/>
    <property type="match status" value="1"/>
</dbReference>
<dbReference type="InterPro" id="IPR006699">
    <property type="entry name" value="GlpP"/>
</dbReference>
<dbReference type="Pfam" id="PF04309">
    <property type="entry name" value="G3P_antiterm"/>
    <property type="match status" value="1"/>
</dbReference>
<dbReference type="GO" id="GO:0006355">
    <property type="term" value="P:regulation of DNA-templated transcription"/>
    <property type="evidence" value="ECO:0007669"/>
    <property type="project" value="InterPro"/>
</dbReference>
<dbReference type="InterPro" id="IPR013785">
    <property type="entry name" value="Aldolase_TIM"/>
</dbReference>
<dbReference type="Proteomes" id="UP000184465">
    <property type="component" value="Unassembled WGS sequence"/>
</dbReference>
<proteinExistence type="predicted"/>
<dbReference type="PIRSF" id="PIRSF016897">
    <property type="entry name" value="GlpP"/>
    <property type="match status" value="1"/>
</dbReference>
<dbReference type="STRING" id="1121301.SAMN02745912_02474"/>
<dbReference type="PANTHER" id="PTHR35787">
    <property type="entry name" value="GLYCEROL UPTAKE OPERON ANTITERMINATOR REGULATORY PROTEIN"/>
    <property type="match status" value="1"/>
</dbReference>
<accession>A0A1M6Q8D3</accession>
<dbReference type="GO" id="GO:0006071">
    <property type="term" value="P:glycerol metabolic process"/>
    <property type="evidence" value="ECO:0007669"/>
    <property type="project" value="InterPro"/>
</dbReference>
<dbReference type="PANTHER" id="PTHR35787:SF1">
    <property type="entry name" value="GLYCEROL UPTAKE OPERON ANTITERMINATOR REGULATORY PROTEIN"/>
    <property type="match status" value="1"/>
</dbReference>
<dbReference type="SUPFAM" id="SSF110391">
    <property type="entry name" value="GlpP-like"/>
    <property type="match status" value="1"/>
</dbReference>
<dbReference type="AlphaFoldDB" id="A0A1M6Q8D3"/>
<gene>
    <name evidence="1" type="ORF">SAMN02745912_02474</name>
</gene>
<dbReference type="EMBL" id="FRAG01000031">
    <property type="protein sequence ID" value="SHK16544.1"/>
    <property type="molecule type" value="Genomic_DNA"/>
</dbReference>